<accession>A0A0B7FAL1</accession>
<name>A0A0B7FAL1_THACB</name>
<evidence type="ECO:0000256" key="1">
    <source>
        <dbReference type="SAM" id="Coils"/>
    </source>
</evidence>
<sequence>MSLSLDELGCLHRNLAVRIRSNAKDPSQTIPGRQTLLRILQNFGMINEICTFSSRDGAHDDESPNIAIVIFKSYDSIQRVLDSSLNEADGSIWKIHSITARRILWRKETTGAVGRFFLETVSKLESRLNAQPSVTNYPPPSTSTERLTDVRLPMPTLVRPNSDDIGPPNKRLKTEDLGVSLNDVTSRSSSLLRTAGNQSQSPEWMCARISQLEAELDNARAARDMSLSEQDIARVAHEAEQTARREAMAQKSAAEAALSRARVEQDRLRARLETALVDKLTLSNELDCVRQQLVESQELLQQALLASGESTETSERIVMLEQKLEDVQDRAHKLQSKNVDMEQDQEPQQLDNPELDRAKTKLRKLKSKVQELKSELSSAHEKLGTAQNSLEGLERKYDTSRQKRIEVKEELSECKSQLENERAIVRRLKDKLTPETYRSLGETHEALGAFLSAIQSSPAGEQDCDGPQEDSD</sequence>
<feature type="coiled-coil region" evidence="1">
    <location>
        <begin position="209"/>
        <end position="271"/>
    </location>
</feature>
<evidence type="ECO:0000313" key="3">
    <source>
        <dbReference type="EMBL" id="CEL55066.1"/>
    </source>
</evidence>
<feature type="region of interest" description="Disordered" evidence="2">
    <location>
        <begin position="336"/>
        <end position="355"/>
    </location>
</feature>
<dbReference type="EMBL" id="LN679101">
    <property type="protein sequence ID" value="CEL55066.1"/>
    <property type="molecule type" value="Genomic_DNA"/>
</dbReference>
<evidence type="ECO:0000256" key="2">
    <source>
        <dbReference type="SAM" id="MobiDB-lite"/>
    </source>
</evidence>
<organism evidence="3 4">
    <name type="scientific">Thanatephorus cucumeris (strain AG1-IB / isolate 7/3/14)</name>
    <name type="common">Lettuce bottom rot fungus</name>
    <name type="synonym">Rhizoctonia solani</name>
    <dbReference type="NCBI Taxonomy" id="1108050"/>
    <lineage>
        <taxon>Eukaryota</taxon>
        <taxon>Fungi</taxon>
        <taxon>Dikarya</taxon>
        <taxon>Basidiomycota</taxon>
        <taxon>Agaricomycotina</taxon>
        <taxon>Agaricomycetes</taxon>
        <taxon>Cantharellales</taxon>
        <taxon>Ceratobasidiaceae</taxon>
        <taxon>Rhizoctonia</taxon>
        <taxon>Rhizoctonia solani AG-1</taxon>
    </lineage>
</organism>
<dbReference type="AlphaFoldDB" id="A0A0B7FAL1"/>
<gene>
    <name evidence="3" type="ORF">RSOLAG1IB_01074</name>
</gene>
<dbReference type="OrthoDB" id="3248006at2759"/>
<dbReference type="Proteomes" id="UP000059188">
    <property type="component" value="Unassembled WGS sequence"/>
</dbReference>
<evidence type="ECO:0000313" key="4">
    <source>
        <dbReference type="Proteomes" id="UP000059188"/>
    </source>
</evidence>
<reference evidence="3 4" key="1">
    <citation type="submission" date="2014-11" db="EMBL/GenBank/DDBJ databases">
        <authorList>
            <person name="Wibberg Daniel"/>
        </authorList>
    </citation>
    <scope>NUCLEOTIDE SEQUENCE [LARGE SCALE GENOMIC DNA]</scope>
    <source>
        <strain evidence="3">Rhizoctonia solani AG1-IB 7/3/14</strain>
    </source>
</reference>
<dbReference type="Gene3D" id="1.10.287.1490">
    <property type="match status" value="1"/>
</dbReference>
<keyword evidence="4" id="KW-1185">Reference proteome</keyword>
<protein>
    <submittedName>
        <fullName evidence="3">Uncharacterized protein</fullName>
    </submittedName>
</protein>
<proteinExistence type="predicted"/>
<keyword evidence="1" id="KW-0175">Coiled coil</keyword>